<dbReference type="GeneID" id="84789581"/>
<dbReference type="InterPro" id="IPR036510">
    <property type="entry name" value="Ribosomal_bS20_sf"/>
</dbReference>
<evidence type="ECO:0000256" key="3">
    <source>
        <dbReference type="ARBA" id="ARBA00022730"/>
    </source>
</evidence>
<dbReference type="GO" id="GO:0006412">
    <property type="term" value="P:translation"/>
    <property type="evidence" value="ECO:0007669"/>
    <property type="project" value="UniProtKB-UniRule"/>
</dbReference>
<organism evidence="10 11">
    <name type="scientific">Cardiobacterium hominis</name>
    <dbReference type="NCBI Taxonomy" id="2718"/>
    <lineage>
        <taxon>Bacteria</taxon>
        <taxon>Pseudomonadati</taxon>
        <taxon>Pseudomonadota</taxon>
        <taxon>Gammaproteobacteria</taxon>
        <taxon>Cardiobacteriales</taxon>
        <taxon>Cardiobacteriaceae</taxon>
        <taxon>Cardiobacterium</taxon>
    </lineage>
</organism>
<dbReference type="GO" id="GO:0005829">
    <property type="term" value="C:cytosol"/>
    <property type="evidence" value="ECO:0007669"/>
    <property type="project" value="TreeGrafter"/>
</dbReference>
<sequence>MANTAQAKKRVKQAEKARARNASQRSTMRTAVKKVLRTLESGDKSALQAVYVSASSALDRAARKGLIHKNKAARLKSRLSAKIKAAA</sequence>
<evidence type="ECO:0000256" key="1">
    <source>
        <dbReference type="ARBA" id="ARBA00003134"/>
    </source>
</evidence>
<dbReference type="Gene3D" id="1.20.58.110">
    <property type="entry name" value="Ribosomal protein S20"/>
    <property type="match status" value="1"/>
</dbReference>
<dbReference type="NCBIfam" id="TIGR00029">
    <property type="entry name" value="S20"/>
    <property type="match status" value="1"/>
</dbReference>
<evidence type="ECO:0000313" key="10">
    <source>
        <dbReference type="EMBL" id="SAY62829.1"/>
    </source>
</evidence>
<evidence type="ECO:0000256" key="2">
    <source>
        <dbReference type="ARBA" id="ARBA00007634"/>
    </source>
</evidence>
<dbReference type="InterPro" id="IPR002583">
    <property type="entry name" value="Ribosomal_bS20"/>
</dbReference>
<reference evidence="11" key="1">
    <citation type="submission" date="2016-04" db="EMBL/GenBank/DDBJ databases">
        <authorList>
            <person name="Tagini F."/>
        </authorList>
    </citation>
    <scope>NUCLEOTIDE SEQUENCE [LARGE SCALE GENOMIC DNA]</scope>
    <source>
        <strain evidence="11">CHUV0807</strain>
    </source>
</reference>
<dbReference type="GO" id="GO:0070181">
    <property type="term" value="F:small ribosomal subunit rRNA binding"/>
    <property type="evidence" value="ECO:0007669"/>
    <property type="project" value="TreeGrafter"/>
</dbReference>
<evidence type="ECO:0000256" key="5">
    <source>
        <dbReference type="ARBA" id="ARBA00022980"/>
    </source>
</evidence>
<dbReference type="GO" id="GO:0003735">
    <property type="term" value="F:structural constituent of ribosome"/>
    <property type="evidence" value="ECO:0007669"/>
    <property type="project" value="InterPro"/>
</dbReference>
<evidence type="ECO:0000256" key="6">
    <source>
        <dbReference type="ARBA" id="ARBA00023274"/>
    </source>
</evidence>
<proteinExistence type="inferred from homology"/>
<name>A0A1C3HNS6_9GAMM</name>
<dbReference type="Proteomes" id="UP000190837">
    <property type="component" value="Unassembled WGS sequence"/>
</dbReference>
<protein>
    <recommendedName>
        <fullName evidence="7 8">Small ribosomal subunit protein bS20</fullName>
    </recommendedName>
</protein>
<comment type="function">
    <text evidence="1 8">Binds directly to 16S ribosomal RNA.</text>
</comment>
<comment type="similarity">
    <text evidence="2 8">Belongs to the bacterial ribosomal protein bS20 family.</text>
</comment>
<evidence type="ECO:0000256" key="9">
    <source>
        <dbReference type="SAM" id="MobiDB-lite"/>
    </source>
</evidence>
<evidence type="ECO:0000256" key="7">
    <source>
        <dbReference type="ARBA" id="ARBA00035136"/>
    </source>
</evidence>
<gene>
    <name evidence="8" type="primary">rpsT</name>
    <name evidence="10" type="ORF">CHUV0807_0414</name>
</gene>
<dbReference type="AlphaFoldDB" id="A0A1C3HNS6"/>
<evidence type="ECO:0000256" key="4">
    <source>
        <dbReference type="ARBA" id="ARBA00022884"/>
    </source>
</evidence>
<dbReference type="HAMAP" id="MF_00500">
    <property type="entry name" value="Ribosomal_bS20"/>
    <property type="match status" value="1"/>
</dbReference>
<keyword evidence="3 8" id="KW-0699">rRNA-binding</keyword>
<keyword evidence="4 8" id="KW-0694">RNA-binding</keyword>
<dbReference type="FunFam" id="1.20.58.110:FF:000001">
    <property type="entry name" value="30S ribosomal protein S20"/>
    <property type="match status" value="1"/>
</dbReference>
<accession>A0A1C3HNS6</accession>
<keyword evidence="6 8" id="KW-0687">Ribonucleoprotein</keyword>
<dbReference type="EMBL" id="FKLO01000018">
    <property type="protein sequence ID" value="SAY62829.1"/>
    <property type="molecule type" value="Genomic_DNA"/>
</dbReference>
<dbReference type="PANTHER" id="PTHR33398">
    <property type="entry name" value="30S RIBOSOMAL PROTEIN S20"/>
    <property type="match status" value="1"/>
</dbReference>
<dbReference type="RefSeq" id="WP_040354539.1">
    <property type="nucleotide sequence ID" value="NZ_CALFOW010000053.1"/>
</dbReference>
<dbReference type="SUPFAM" id="SSF46992">
    <property type="entry name" value="Ribosomal protein S20"/>
    <property type="match status" value="1"/>
</dbReference>
<keyword evidence="5 8" id="KW-0689">Ribosomal protein</keyword>
<dbReference type="Pfam" id="PF01649">
    <property type="entry name" value="Ribosomal_S20p"/>
    <property type="match status" value="1"/>
</dbReference>
<feature type="region of interest" description="Disordered" evidence="9">
    <location>
        <begin position="1"/>
        <end position="30"/>
    </location>
</feature>
<dbReference type="PANTHER" id="PTHR33398:SF1">
    <property type="entry name" value="SMALL RIBOSOMAL SUBUNIT PROTEIN BS20C"/>
    <property type="match status" value="1"/>
</dbReference>
<evidence type="ECO:0000256" key="8">
    <source>
        <dbReference type="HAMAP-Rule" id="MF_00500"/>
    </source>
</evidence>
<dbReference type="GO" id="GO:0015935">
    <property type="term" value="C:small ribosomal subunit"/>
    <property type="evidence" value="ECO:0007669"/>
    <property type="project" value="TreeGrafter"/>
</dbReference>
<evidence type="ECO:0000313" key="11">
    <source>
        <dbReference type="Proteomes" id="UP000190837"/>
    </source>
</evidence>